<gene>
    <name evidence="1" type="ORF">HPB50_015217</name>
</gene>
<reference evidence="1" key="1">
    <citation type="submission" date="2020-05" db="EMBL/GenBank/DDBJ databases">
        <title>Large-scale comparative analyses of tick genomes elucidate their genetic diversity and vector capacities.</title>
        <authorList>
            <person name="Jia N."/>
            <person name="Wang J."/>
            <person name="Shi W."/>
            <person name="Du L."/>
            <person name="Sun Y."/>
            <person name="Zhan W."/>
            <person name="Jiang J."/>
            <person name="Wang Q."/>
            <person name="Zhang B."/>
            <person name="Ji P."/>
            <person name="Sakyi L.B."/>
            <person name="Cui X."/>
            <person name="Yuan T."/>
            <person name="Jiang B."/>
            <person name="Yang W."/>
            <person name="Lam T.T.-Y."/>
            <person name="Chang Q."/>
            <person name="Ding S."/>
            <person name="Wang X."/>
            <person name="Zhu J."/>
            <person name="Ruan X."/>
            <person name="Zhao L."/>
            <person name="Wei J."/>
            <person name="Que T."/>
            <person name="Du C."/>
            <person name="Cheng J."/>
            <person name="Dai P."/>
            <person name="Han X."/>
            <person name="Huang E."/>
            <person name="Gao Y."/>
            <person name="Liu J."/>
            <person name="Shao H."/>
            <person name="Ye R."/>
            <person name="Li L."/>
            <person name="Wei W."/>
            <person name="Wang X."/>
            <person name="Wang C."/>
            <person name="Yang T."/>
            <person name="Huo Q."/>
            <person name="Li W."/>
            <person name="Guo W."/>
            <person name="Chen H."/>
            <person name="Zhou L."/>
            <person name="Ni X."/>
            <person name="Tian J."/>
            <person name="Zhou Y."/>
            <person name="Sheng Y."/>
            <person name="Liu T."/>
            <person name="Pan Y."/>
            <person name="Xia L."/>
            <person name="Li J."/>
            <person name="Zhao F."/>
            <person name="Cao W."/>
        </authorList>
    </citation>
    <scope>NUCLEOTIDE SEQUENCE</scope>
    <source>
        <strain evidence="1">Hyas-2018</strain>
    </source>
</reference>
<accession>A0ACB7SM61</accession>
<comment type="caution">
    <text evidence="1">The sequence shown here is derived from an EMBL/GenBank/DDBJ whole genome shotgun (WGS) entry which is preliminary data.</text>
</comment>
<evidence type="ECO:0000313" key="1">
    <source>
        <dbReference type="EMBL" id="KAH6936287.1"/>
    </source>
</evidence>
<protein>
    <submittedName>
        <fullName evidence="1">Uncharacterized protein</fullName>
    </submittedName>
</protein>
<keyword evidence="2" id="KW-1185">Reference proteome</keyword>
<sequence length="95" mass="10325">MRVSPYVATVFGERCVTAMYKQGGRPIAACDAPLTYTSPQQRAAGWLPAVEASAAATVQAKWRTQSEMWGWRERPAESRMPCGGARAPAAPGFFF</sequence>
<proteinExistence type="predicted"/>
<dbReference type="EMBL" id="CM023483">
    <property type="protein sequence ID" value="KAH6936287.1"/>
    <property type="molecule type" value="Genomic_DNA"/>
</dbReference>
<evidence type="ECO:0000313" key="2">
    <source>
        <dbReference type="Proteomes" id="UP000821845"/>
    </source>
</evidence>
<dbReference type="Proteomes" id="UP000821845">
    <property type="component" value="Chromosome 3"/>
</dbReference>
<organism evidence="1 2">
    <name type="scientific">Hyalomma asiaticum</name>
    <name type="common">Tick</name>
    <dbReference type="NCBI Taxonomy" id="266040"/>
    <lineage>
        <taxon>Eukaryota</taxon>
        <taxon>Metazoa</taxon>
        <taxon>Ecdysozoa</taxon>
        <taxon>Arthropoda</taxon>
        <taxon>Chelicerata</taxon>
        <taxon>Arachnida</taxon>
        <taxon>Acari</taxon>
        <taxon>Parasitiformes</taxon>
        <taxon>Ixodida</taxon>
        <taxon>Ixodoidea</taxon>
        <taxon>Ixodidae</taxon>
        <taxon>Hyalomminae</taxon>
        <taxon>Hyalomma</taxon>
    </lineage>
</organism>
<name>A0ACB7SM61_HYAAI</name>